<evidence type="ECO:0000313" key="8">
    <source>
        <dbReference type="Proteomes" id="UP000248214"/>
    </source>
</evidence>
<dbReference type="InterPro" id="IPR038330">
    <property type="entry name" value="TspO/MBR-related_sf"/>
</dbReference>
<feature type="transmembrane region" description="Helical" evidence="6">
    <location>
        <begin position="109"/>
        <end position="128"/>
    </location>
</feature>
<comment type="caution">
    <text evidence="7">The sequence shown here is derived from an EMBL/GenBank/DDBJ whole genome shotgun (WGS) entry which is preliminary data.</text>
</comment>
<dbReference type="PANTHER" id="PTHR33802:SF1">
    <property type="entry name" value="XK-RELATED PROTEIN"/>
    <property type="match status" value="1"/>
</dbReference>
<accession>A0A323TAC9</accession>
<evidence type="ECO:0000256" key="5">
    <source>
        <dbReference type="ARBA" id="ARBA00023136"/>
    </source>
</evidence>
<gene>
    <name evidence="7" type="ORF">CR194_16030</name>
</gene>
<dbReference type="Gene3D" id="1.20.1260.100">
    <property type="entry name" value="TspO/MBR protein"/>
    <property type="match status" value="1"/>
</dbReference>
<dbReference type="GO" id="GO:0016020">
    <property type="term" value="C:membrane"/>
    <property type="evidence" value="ECO:0007669"/>
    <property type="project" value="UniProtKB-SubCell"/>
</dbReference>
<protein>
    <recommendedName>
        <fullName evidence="9">Tryptophan-rich sensory protein</fullName>
    </recommendedName>
</protein>
<comment type="similarity">
    <text evidence="2">Belongs to the TspO/BZRP family.</text>
</comment>
<name>A0A323TAC9_9BACI</name>
<evidence type="ECO:0000256" key="4">
    <source>
        <dbReference type="ARBA" id="ARBA00022989"/>
    </source>
</evidence>
<sequence length="256" mass="29048">MPLKNKHPYLWINALALIVVITVNALSNILPFNNLSTGEISDQLNVLFTPAGYVFSIWSVIYLFLVVWAIRPFIVSHKQDLLAYEKIGPAFVVNAVLNSMWLVLFHYEFFILTLFVMVSLLINLIVIYKRIRSVNETSIWMKLPFSIYLGWISVATIVNVGIFFNTLGFEEGLWLSAEGWTMTLLGIAVLLGIWFTSYNRDAVYPLVFVWAFIGIGVERSHEFPVLSTSAYIAAGVLAIYVLSQIYLLKGFYKNNG</sequence>
<reference evidence="7 8" key="1">
    <citation type="submission" date="2017-10" db="EMBL/GenBank/DDBJ databases">
        <title>Bacillus sp. nov., a halophilic bacterium isolated from a Keqin Lake.</title>
        <authorList>
            <person name="Wang H."/>
        </authorList>
    </citation>
    <scope>NUCLEOTIDE SEQUENCE [LARGE SCALE GENOMIC DNA]</scope>
    <source>
        <strain evidence="7 8">KQ-12</strain>
    </source>
</reference>
<feature type="transmembrane region" description="Helical" evidence="6">
    <location>
        <begin position="173"/>
        <end position="195"/>
    </location>
</feature>
<evidence type="ECO:0000256" key="2">
    <source>
        <dbReference type="ARBA" id="ARBA00007524"/>
    </source>
</evidence>
<dbReference type="PANTHER" id="PTHR33802">
    <property type="entry name" value="SI:CH211-161H7.5-RELATED"/>
    <property type="match status" value="1"/>
</dbReference>
<feature type="transmembrane region" description="Helical" evidence="6">
    <location>
        <begin position="9"/>
        <end position="30"/>
    </location>
</feature>
<feature type="transmembrane region" description="Helical" evidence="6">
    <location>
        <begin position="229"/>
        <end position="248"/>
    </location>
</feature>
<evidence type="ECO:0000256" key="1">
    <source>
        <dbReference type="ARBA" id="ARBA00004141"/>
    </source>
</evidence>
<dbReference type="Proteomes" id="UP000248214">
    <property type="component" value="Unassembled WGS sequence"/>
</dbReference>
<keyword evidence="3 6" id="KW-0812">Transmembrane</keyword>
<dbReference type="InterPro" id="IPR004307">
    <property type="entry name" value="TspO_MBR"/>
</dbReference>
<organism evidence="7 8">
    <name type="scientific">Salipaludibacillus keqinensis</name>
    <dbReference type="NCBI Taxonomy" id="2045207"/>
    <lineage>
        <taxon>Bacteria</taxon>
        <taxon>Bacillati</taxon>
        <taxon>Bacillota</taxon>
        <taxon>Bacilli</taxon>
        <taxon>Bacillales</taxon>
        <taxon>Bacillaceae</taxon>
    </lineage>
</organism>
<keyword evidence="5 6" id="KW-0472">Membrane</keyword>
<dbReference type="EMBL" id="PDOD01000004">
    <property type="protein sequence ID" value="PYZ92341.1"/>
    <property type="molecule type" value="Genomic_DNA"/>
</dbReference>
<evidence type="ECO:0000256" key="6">
    <source>
        <dbReference type="SAM" id="Phobius"/>
    </source>
</evidence>
<comment type="subcellular location">
    <subcellularLocation>
        <location evidence="1">Membrane</location>
        <topology evidence="1">Multi-pass membrane protein</topology>
    </subcellularLocation>
</comment>
<proteinExistence type="inferred from homology"/>
<dbReference type="RefSeq" id="WP_110610898.1">
    <property type="nucleotide sequence ID" value="NZ_PDOD01000004.1"/>
</dbReference>
<keyword evidence="8" id="KW-1185">Reference proteome</keyword>
<evidence type="ECO:0000313" key="7">
    <source>
        <dbReference type="EMBL" id="PYZ92341.1"/>
    </source>
</evidence>
<feature type="transmembrane region" description="Helical" evidence="6">
    <location>
        <begin position="50"/>
        <end position="70"/>
    </location>
</feature>
<dbReference type="OrthoDB" id="5189031at2"/>
<keyword evidence="4 6" id="KW-1133">Transmembrane helix</keyword>
<evidence type="ECO:0000256" key="3">
    <source>
        <dbReference type="ARBA" id="ARBA00022692"/>
    </source>
</evidence>
<feature type="transmembrane region" description="Helical" evidence="6">
    <location>
        <begin position="202"/>
        <end position="217"/>
    </location>
</feature>
<evidence type="ECO:0008006" key="9">
    <source>
        <dbReference type="Google" id="ProtNLM"/>
    </source>
</evidence>
<dbReference type="Pfam" id="PF03073">
    <property type="entry name" value="TspO_MBR"/>
    <property type="match status" value="1"/>
</dbReference>
<feature type="transmembrane region" description="Helical" evidence="6">
    <location>
        <begin position="82"/>
        <end position="103"/>
    </location>
</feature>
<dbReference type="AlphaFoldDB" id="A0A323TAC9"/>
<feature type="transmembrane region" description="Helical" evidence="6">
    <location>
        <begin position="148"/>
        <end position="167"/>
    </location>
</feature>